<evidence type="ECO:0000256" key="2">
    <source>
        <dbReference type="ARBA" id="ARBA00022515"/>
    </source>
</evidence>
<comment type="caution">
    <text evidence="11">The sequence shown here is derived from an EMBL/GenBank/DDBJ whole genome shotgun (WGS) entry which is preliminary data.</text>
</comment>
<evidence type="ECO:0000256" key="1">
    <source>
        <dbReference type="ARBA" id="ARBA00022478"/>
    </source>
</evidence>
<evidence type="ECO:0000256" key="9">
    <source>
        <dbReference type="ARBA" id="ARBA00023163"/>
    </source>
</evidence>
<evidence type="ECO:0000256" key="5">
    <source>
        <dbReference type="ARBA" id="ARBA00022705"/>
    </source>
</evidence>
<dbReference type="SMART" id="SM00400">
    <property type="entry name" value="ZnF_CHCC"/>
    <property type="match status" value="1"/>
</dbReference>
<keyword evidence="6" id="KW-0479">Metal-binding</keyword>
<dbReference type="Proteomes" id="UP000190890">
    <property type="component" value="Unassembled WGS sequence"/>
</dbReference>
<evidence type="ECO:0000259" key="10">
    <source>
        <dbReference type="PROSITE" id="PS50880"/>
    </source>
</evidence>
<dbReference type="Gene3D" id="3.90.580.10">
    <property type="entry name" value="Zinc finger, CHC2-type domain"/>
    <property type="match status" value="1"/>
</dbReference>
<dbReference type="InterPro" id="IPR036977">
    <property type="entry name" value="DNA_primase_Znf_CHC2"/>
</dbReference>
<keyword evidence="9" id="KW-0804">Transcription</keyword>
<keyword evidence="1" id="KW-0240">DNA-directed RNA polymerase</keyword>
<dbReference type="Pfam" id="PF01807">
    <property type="entry name" value="Zn_ribbon_DnaG"/>
    <property type="match status" value="1"/>
</dbReference>
<keyword evidence="7" id="KW-0863">Zinc-finger</keyword>
<dbReference type="CDD" id="cd00188">
    <property type="entry name" value="TOPRIM"/>
    <property type="match status" value="1"/>
</dbReference>
<dbReference type="GO" id="GO:0005737">
    <property type="term" value="C:cytoplasm"/>
    <property type="evidence" value="ECO:0007669"/>
    <property type="project" value="TreeGrafter"/>
</dbReference>
<dbReference type="GO" id="GO:0000428">
    <property type="term" value="C:DNA-directed RNA polymerase complex"/>
    <property type="evidence" value="ECO:0007669"/>
    <property type="project" value="UniProtKB-KW"/>
</dbReference>
<accession>A0A1S8TBG7</accession>
<evidence type="ECO:0000256" key="6">
    <source>
        <dbReference type="ARBA" id="ARBA00022723"/>
    </source>
</evidence>
<evidence type="ECO:0000256" key="7">
    <source>
        <dbReference type="ARBA" id="ARBA00022771"/>
    </source>
</evidence>
<dbReference type="AlphaFoldDB" id="A0A1S8TBG7"/>
<keyword evidence="5" id="KW-0235">DNA replication</keyword>
<protein>
    <submittedName>
        <fullName evidence="11">DNA primase</fullName>
        <ecNumber evidence="11">2.7.7.-</ecNumber>
    </submittedName>
</protein>
<dbReference type="GO" id="GO:0006269">
    <property type="term" value="P:DNA replication, synthesis of primer"/>
    <property type="evidence" value="ECO:0007669"/>
    <property type="project" value="UniProtKB-KW"/>
</dbReference>
<dbReference type="GO" id="GO:0003899">
    <property type="term" value="F:DNA-directed RNA polymerase activity"/>
    <property type="evidence" value="ECO:0007669"/>
    <property type="project" value="InterPro"/>
</dbReference>
<evidence type="ECO:0000313" key="12">
    <source>
        <dbReference type="Proteomes" id="UP000190890"/>
    </source>
</evidence>
<dbReference type="InterPro" id="IPR050219">
    <property type="entry name" value="DnaG_primase"/>
</dbReference>
<dbReference type="EC" id="2.7.7.-" evidence="11"/>
<keyword evidence="12" id="KW-1185">Reference proteome</keyword>
<keyword evidence="2" id="KW-0639">Primosome</keyword>
<name>A0A1S8TBG7_9CLOT</name>
<evidence type="ECO:0000256" key="3">
    <source>
        <dbReference type="ARBA" id="ARBA00022679"/>
    </source>
</evidence>
<keyword evidence="4 11" id="KW-0548">Nucleotidyltransferase</keyword>
<keyword evidence="3 11" id="KW-0808">Transferase</keyword>
<evidence type="ECO:0000256" key="8">
    <source>
        <dbReference type="ARBA" id="ARBA00022833"/>
    </source>
</evidence>
<reference evidence="11 12" key="1">
    <citation type="submission" date="2016-05" db="EMBL/GenBank/DDBJ databases">
        <title>Microbial solvent formation.</title>
        <authorList>
            <person name="Poehlein A."/>
            <person name="Montoya Solano J.D."/>
            <person name="Flitsch S."/>
            <person name="Krabben P."/>
            <person name="Duerre P."/>
            <person name="Daniel R."/>
        </authorList>
    </citation>
    <scope>NUCLEOTIDE SEQUENCE [LARGE SCALE GENOMIC DNA]</scope>
    <source>
        <strain evidence="11 12">DSM 2619</strain>
    </source>
</reference>
<dbReference type="InterPro" id="IPR002694">
    <property type="entry name" value="Znf_CHC2"/>
</dbReference>
<proteinExistence type="predicted"/>
<dbReference type="InterPro" id="IPR006171">
    <property type="entry name" value="TOPRIM_dom"/>
</dbReference>
<dbReference type="STRING" id="29367.CLPUN_35670"/>
<organism evidence="11 12">
    <name type="scientific">Clostridium puniceum</name>
    <dbReference type="NCBI Taxonomy" id="29367"/>
    <lineage>
        <taxon>Bacteria</taxon>
        <taxon>Bacillati</taxon>
        <taxon>Bacillota</taxon>
        <taxon>Clostridia</taxon>
        <taxon>Eubacteriales</taxon>
        <taxon>Clostridiaceae</taxon>
        <taxon>Clostridium</taxon>
    </lineage>
</organism>
<dbReference type="GO" id="GO:0008270">
    <property type="term" value="F:zinc ion binding"/>
    <property type="evidence" value="ECO:0007669"/>
    <property type="project" value="UniProtKB-KW"/>
</dbReference>
<dbReference type="PANTHER" id="PTHR30313:SF2">
    <property type="entry name" value="DNA PRIMASE"/>
    <property type="match status" value="1"/>
</dbReference>
<gene>
    <name evidence="11" type="primary">dnaG_3</name>
    <name evidence="11" type="ORF">CLPUN_35670</name>
</gene>
<evidence type="ECO:0000256" key="4">
    <source>
        <dbReference type="ARBA" id="ARBA00022695"/>
    </source>
</evidence>
<evidence type="ECO:0000313" key="11">
    <source>
        <dbReference type="EMBL" id="OOM75130.1"/>
    </source>
</evidence>
<dbReference type="PROSITE" id="PS50880">
    <property type="entry name" value="TOPRIM"/>
    <property type="match status" value="1"/>
</dbReference>
<dbReference type="EMBL" id="LZZM01000190">
    <property type="protein sequence ID" value="OOM75130.1"/>
    <property type="molecule type" value="Genomic_DNA"/>
</dbReference>
<feature type="domain" description="Toprim" evidence="10">
    <location>
        <begin position="180"/>
        <end position="257"/>
    </location>
</feature>
<dbReference type="GO" id="GO:1990077">
    <property type="term" value="C:primosome complex"/>
    <property type="evidence" value="ECO:0007669"/>
    <property type="project" value="UniProtKB-KW"/>
</dbReference>
<dbReference type="PANTHER" id="PTHR30313">
    <property type="entry name" value="DNA PRIMASE"/>
    <property type="match status" value="1"/>
</dbReference>
<dbReference type="SUPFAM" id="SSF57783">
    <property type="entry name" value="Zinc beta-ribbon"/>
    <property type="match status" value="1"/>
</dbReference>
<dbReference type="GO" id="GO:0003677">
    <property type="term" value="F:DNA binding"/>
    <property type="evidence" value="ECO:0007669"/>
    <property type="project" value="InterPro"/>
</dbReference>
<keyword evidence="8" id="KW-0862">Zinc</keyword>
<sequence>MELTEIDLKELIERETGQKFNRENKICCPFHHEKTPSFGIKFYPDDNKWRYKCFGGCDAHGDVIDFIQNYRNLDYKKAREYLGIAVEKTPRELQFEKVLNRIDWDIKNTEFKQGYTLLGLFEFVNGHNEVIYYKAKFLKPDGKKAASYYRFEGDKIINKREGIEEVPYNLYNVLRGLGDKVIIIVEGEKDANNINALLRGISYVTTSIKGCTSLDILKNGFKPRIYVLGDTGTAGDKYKWHVHKEFFDISTEFRFVNLPDIKSLGNNKDVTDWLNAGHTKQDLLNAFRRSLDLKNEDELQQDPIGVYKMIYDKKAKEDKRINLTDFMLLEADKVLNVDEETEFIRLKLKSRNDGKIYEKIKESTVFNDLRTFRNMLGMDLSFEGNMNDLVRFKMWITQYFALETKEVYTGTKFIMKDDKLTFICADGSISENKTDLSITADETNVFVASKEKLKTDELLEIKNNIFKFTGTEKSISIIGTTVNNFAVYQNISLNLNLHHLLMVGEAETGKSTILEKIIAPIINYPIKGDKNEKFSFTTAKQFSLPKSLSMGNYPLLCDEFAPTTWNPNKITDMINPLKDAYDRAPMVRGDKNFKLKKFVSLRPVIIAGEENYPGQSKALITRSCIVYLSKYERTEKSTESTFWLINHQDLLNKLGRSLIEEVLNISVEQYGNMRKELMPKFVELKDRSLQTSLNIACGIEIFNILLERHGLNKIINYEKYIVNNIKEEILDGGEEAKSIVEQMLLLYNDMVEDGRAMFTDYVIQERNEGLFIKTSEMLNQLRVHVKNTNTQLNILSDRDFKKQATKSGYIKETSAKQIRLKSGVAAPNGKNMVWYDQYNLEKMRKLKAFAICSSGELEQVEMGKEESKVIENVFKGV</sequence>